<dbReference type="Gramene" id="PHT67441">
    <property type="protein sequence ID" value="PHT67441"/>
    <property type="gene ID" value="T459_26928"/>
</dbReference>
<feature type="chain" id="PRO_5013653110" description="F-box domain-containing protein" evidence="1">
    <location>
        <begin position="30"/>
        <end position="763"/>
    </location>
</feature>
<evidence type="ECO:0000256" key="1">
    <source>
        <dbReference type="SAM" id="SignalP"/>
    </source>
</evidence>
<dbReference type="InterPro" id="IPR001810">
    <property type="entry name" value="F-box_dom"/>
</dbReference>
<dbReference type="Pfam" id="PF00646">
    <property type="entry name" value="F-box"/>
    <property type="match status" value="1"/>
</dbReference>
<reference evidence="3 4" key="2">
    <citation type="journal article" date="2017" name="Genome Biol.">
        <title>New reference genome sequences of hot pepper reveal the massive evolution of plant disease-resistance genes by retroduplication.</title>
        <authorList>
            <person name="Kim S."/>
            <person name="Park J."/>
            <person name="Yeom S.I."/>
            <person name="Kim Y.M."/>
            <person name="Seo E."/>
            <person name="Kim K.T."/>
            <person name="Kim M.S."/>
            <person name="Lee J.M."/>
            <person name="Cheong K."/>
            <person name="Shin H.S."/>
            <person name="Kim S.B."/>
            <person name="Han K."/>
            <person name="Lee J."/>
            <person name="Park M."/>
            <person name="Lee H.A."/>
            <person name="Lee H.Y."/>
            <person name="Lee Y."/>
            <person name="Oh S."/>
            <person name="Lee J.H."/>
            <person name="Choi E."/>
            <person name="Choi E."/>
            <person name="Lee S.E."/>
            <person name="Jeon J."/>
            <person name="Kim H."/>
            <person name="Choi G."/>
            <person name="Song H."/>
            <person name="Lee J."/>
            <person name="Lee S.C."/>
            <person name="Kwon J.K."/>
            <person name="Lee H.Y."/>
            <person name="Koo N."/>
            <person name="Hong Y."/>
            <person name="Kim R.W."/>
            <person name="Kang W.H."/>
            <person name="Huh J.H."/>
            <person name="Kang B.C."/>
            <person name="Yang T.J."/>
            <person name="Lee Y.H."/>
            <person name="Bennetzen J.L."/>
            <person name="Choi D."/>
        </authorList>
    </citation>
    <scope>NUCLEOTIDE SEQUENCE [LARGE SCALE GENOMIC DNA]</scope>
    <source>
        <strain evidence="4">cv. CM334</strain>
    </source>
</reference>
<feature type="signal peptide" evidence="1">
    <location>
        <begin position="1"/>
        <end position="29"/>
    </location>
</feature>
<feature type="domain" description="F-box" evidence="2">
    <location>
        <begin position="341"/>
        <end position="394"/>
    </location>
</feature>
<name>A0A2G2YD09_CAPAN</name>
<protein>
    <recommendedName>
        <fullName evidence="2">F-box domain-containing protein</fullName>
    </recommendedName>
</protein>
<evidence type="ECO:0000313" key="3">
    <source>
        <dbReference type="EMBL" id="PHT67441.1"/>
    </source>
</evidence>
<keyword evidence="1" id="KW-0732">Signal</keyword>
<dbReference type="InterPro" id="IPR036047">
    <property type="entry name" value="F-box-like_dom_sf"/>
</dbReference>
<accession>A0A2G2YD09</accession>
<dbReference type="Proteomes" id="UP000222542">
    <property type="component" value="Unassembled WGS sequence"/>
</dbReference>
<gene>
    <name evidence="3" type="ORF">T459_26928</name>
</gene>
<dbReference type="PROSITE" id="PS50181">
    <property type="entry name" value="FBOX"/>
    <property type="match status" value="1"/>
</dbReference>
<dbReference type="Pfam" id="PF24758">
    <property type="entry name" value="LRR_At5g56370"/>
    <property type="match status" value="2"/>
</dbReference>
<proteinExistence type="predicted"/>
<dbReference type="AlphaFoldDB" id="A0A2G2YD09"/>
<dbReference type="PANTHER" id="PTHR31639:SF203">
    <property type="entry name" value="F-BOX DOMAIN-CONTAINING PROTEIN"/>
    <property type="match status" value="1"/>
</dbReference>
<evidence type="ECO:0000259" key="2">
    <source>
        <dbReference type="PROSITE" id="PS50181"/>
    </source>
</evidence>
<dbReference type="STRING" id="4072.A0A2G2YD09"/>
<dbReference type="InterPro" id="IPR032675">
    <property type="entry name" value="LRR_dom_sf"/>
</dbReference>
<dbReference type="PANTHER" id="PTHR31639">
    <property type="entry name" value="F-BOX PROTEIN-LIKE"/>
    <property type="match status" value="1"/>
</dbReference>
<sequence>MGKHPPRNLLVAVIVVSFVLLHLPQISFEFSMFATIPVVSLKCCKASFTLVTECTSPLQKIIKSSAKIRFSIGYYCFIMYSNGETHACQSVPLDQLSSLPKNIIDDIRYVRLYEKLNSVQHLDLSFDPSKLPKLPSSIFNCLQLMHLSLKGCSIRFAPPAFKGFDRLISLELRNISISTKLLENLISNCPLLDQLWLHDNVGSDVIEINAPMLRAFYYFTKGEGSISLKNVPRLVKLTLEYMHYHVGTRYCFDSFCYLEHLEVKAAGEVPIRLLFDFNCLKHLHLDKICLAKLDVLSFVLFFIRSSQYLQYLEIKDLIGENTVIYKMLPKDKQLCSATLSLDVISNLPAHVLDDILICLPLRDAVRTSILSNKWRFNWCRLPAIMLDQTLWDTTNENINFVTRFTDIIYHIMAFHVGPITKFTLSIADMENYLKIDYLISFLSRNGIRHLVLQFPKDKPYRLPSSFFTCLQMRHLSLHYCSIQPPSTFEGFDELTSLELYEVKISSEVLGSLISRSLLLEKLVLQISSILNHIQINAPKLKFFDFTGNVELMSLKKVPVLGKLSLVDTVKPSWKAGRPDLSKYFESFPTLEHLHLNYQSVQFLAAGSSDIATKLSSPLNCLKYLRLSVICLDELVELSIALCLIRSSPYLQDIQMEFDYLALDDFSILPLSGDVVNEIPASFTGVTLNHLRSVKLVGISGTKTEIEIIKLLLAVSPMLVRMLIQPKMANESAETKLKVLAEITKFPRASTKAEVDYRLDDNRV</sequence>
<dbReference type="InterPro" id="IPR055411">
    <property type="entry name" value="LRR_FXL15/At3g58940/PEG3-like"/>
</dbReference>
<dbReference type="OMA" id="CQMEMEV"/>
<reference evidence="3 4" key="1">
    <citation type="journal article" date="2014" name="Nat. Genet.">
        <title>Genome sequence of the hot pepper provides insights into the evolution of pungency in Capsicum species.</title>
        <authorList>
            <person name="Kim S."/>
            <person name="Park M."/>
            <person name="Yeom S.I."/>
            <person name="Kim Y.M."/>
            <person name="Lee J.M."/>
            <person name="Lee H.A."/>
            <person name="Seo E."/>
            <person name="Choi J."/>
            <person name="Cheong K."/>
            <person name="Kim K.T."/>
            <person name="Jung K."/>
            <person name="Lee G.W."/>
            <person name="Oh S.K."/>
            <person name="Bae C."/>
            <person name="Kim S.B."/>
            <person name="Lee H.Y."/>
            <person name="Kim S.Y."/>
            <person name="Kim M.S."/>
            <person name="Kang B.C."/>
            <person name="Jo Y.D."/>
            <person name="Yang H.B."/>
            <person name="Jeong H.J."/>
            <person name="Kang W.H."/>
            <person name="Kwon J.K."/>
            <person name="Shin C."/>
            <person name="Lim J.Y."/>
            <person name="Park J.H."/>
            <person name="Huh J.H."/>
            <person name="Kim J.S."/>
            <person name="Kim B.D."/>
            <person name="Cohen O."/>
            <person name="Paran I."/>
            <person name="Suh M.C."/>
            <person name="Lee S.B."/>
            <person name="Kim Y.K."/>
            <person name="Shin Y."/>
            <person name="Noh S.J."/>
            <person name="Park J."/>
            <person name="Seo Y.S."/>
            <person name="Kwon S.Y."/>
            <person name="Kim H.A."/>
            <person name="Park J.M."/>
            <person name="Kim H.J."/>
            <person name="Choi S.B."/>
            <person name="Bosland P.W."/>
            <person name="Reeves G."/>
            <person name="Jo S.H."/>
            <person name="Lee B.W."/>
            <person name="Cho H.T."/>
            <person name="Choi H.S."/>
            <person name="Lee M.S."/>
            <person name="Yu Y."/>
            <person name="Do Choi Y."/>
            <person name="Park B.S."/>
            <person name="van Deynze A."/>
            <person name="Ashrafi H."/>
            <person name="Hill T."/>
            <person name="Kim W.T."/>
            <person name="Pai H.S."/>
            <person name="Ahn H.K."/>
            <person name="Yeam I."/>
            <person name="Giovannoni J.J."/>
            <person name="Rose J.K."/>
            <person name="Sorensen I."/>
            <person name="Lee S.J."/>
            <person name="Kim R.W."/>
            <person name="Choi I.Y."/>
            <person name="Choi B.S."/>
            <person name="Lim J.S."/>
            <person name="Lee Y.H."/>
            <person name="Choi D."/>
        </authorList>
    </citation>
    <scope>NUCLEOTIDE SEQUENCE [LARGE SCALE GENOMIC DNA]</scope>
    <source>
        <strain evidence="4">cv. CM334</strain>
    </source>
</reference>
<keyword evidence="4" id="KW-1185">Reference proteome</keyword>
<comment type="caution">
    <text evidence="3">The sequence shown here is derived from an EMBL/GenBank/DDBJ whole genome shotgun (WGS) entry which is preliminary data.</text>
</comment>
<evidence type="ECO:0000313" key="4">
    <source>
        <dbReference type="Proteomes" id="UP000222542"/>
    </source>
</evidence>
<dbReference type="EMBL" id="AYRZ02000011">
    <property type="protein sequence ID" value="PHT67441.1"/>
    <property type="molecule type" value="Genomic_DNA"/>
</dbReference>
<dbReference type="Gene3D" id="3.80.10.10">
    <property type="entry name" value="Ribonuclease Inhibitor"/>
    <property type="match status" value="2"/>
</dbReference>
<organism evidence="3 4">
    <name type="scientific">Capsicum annuum</name>
    <name type="common">Capsicum pepper</name>
    <dbReference type="NCBI Taxonomy" id="4072"/>
    <lineage>
        <taxon>Eukaryota</taxon>
        <taxon>Viridiplantae</taxon>
        <taxon>Streptophyta</taxon>
        <taxon>Embryophyta</taxon>
        <taxon>Tracheophyta</taxon>
        <taxon>Spermatophyta</taxon>
        <taxon>Magnoliopsida</taxon>
        <taxon>eudicotyledons</taxon>
        <taxon>Gunneridae</taxon>
        <taxon>Pentapetalae</taxon>
        <taxon>asterids</taxon>
        <taxon>lamiids</taxon>
        <taxon>Solanales</taxon>
        <taxon>Solanaceae</taxon>
        <taxon>Solanoideae</taxon>
        <taxon>Capsiceae</taxon>
        <taxon>Capsicum</taxon>
    </lineage>
</organism>
<dbReference type="SUPFAM" id="SSF52047">
    <property type="entry name" value="RNI-like"/>
    <property type="match status" value="2"/>
</dbReference>
<dbReference type="SUPFAM" id="SSF81383">
    <property type="entry name" value="F-box domain"/>
    <property type="match status" value="1"/>
</dbReference>